<dbReference type="PROSITE" id="PS00463">
    <property type="entry name" value="ZN2_CY6_FUNGAL_1"/>
    <property type="match status" value="1"/>
</dbReference>
<comment type="caution">
    <text evidence="7">The sequence shown here is derived from an EMBL/GenBank/DDBJ whole genome shotgun (WGS) entry which is preliminary data.</text>
</comment>
<keyword evidence="3" id="KW-0238">DNA-binding</keyword>
<evidence type="ECO:0000256" key="5">
    <source>
        <dbReference type="SAM" id="MobiDB-lite"/>
    </source>
</evidence>
<feature type="region of interest" description="Disordered" evidence="5">
    <location>
        <begin position="618"/>
        <end position="648"/>
    </location>
</feature>
<evidence type="ECO:0000256" key="3">
    <source>
        <dbReference type="ARBA" id="ARBA00023125"/>
    </source>
</evidence>
<proteinExistence type="predicted"/>
<dbReference type="CDD" id="cd00067">
    <property type="entry name" value="GAL4"/>
    <property type="match status" value="1"/>
</dbReference>
<keyword evidence="4" id="KW-0539">Nucleus</keyword>
<dbReference type="AlphaFoldDB" id="A0AA39TPL7"/>
<dbReference type="CDD" id="cd12148">
    <property type="entry name" value="fungal_TF_MHR"/>
    <property type="match status" value="1"/>
</dbReference>
<feature type="region of interest" description="Disordered" evidence="5">
    <location>
        <begin position="143"/>
        <end position="172"/>
    </location>
</feature>
<evidence type="ECO:0000256" key="1">
    <source>
        <dbReference type="ARBA" id="ARBA00004123"/>
    </source>
</evidence>
<feature type="compositionally biased region" description="Polar residues" evidence="5">
    <location>
        <begin position="779"/>
        <end position="788"/>
    </location>
</feature>
<dbReference type="GO" id="GO:0000981">
    <property type="term" value="F:DNA-binding transcription factor activity, RNA polymerase II-specific"/>
    <property type="evidence" value="ECO:0007669"/>
    <property type="project" value="InterPro"/>
</dbReference>
<feature type="domain" description="Zn(2)-C6 fungal-type" evidence="6">
    <location>
        <begin position="41"/>
        <end position="71"/>
    </location>
</feature>
<dbReference type="InterPro" id="IPR036864">
    <property type="entry name" value="Zn2-C6_fun-type_DNA-bd_sf"/>
</dbReference>
<keyword evidence="2" id="KW-0479">Metal-binding</keyword>
<reference evidence="7" key="1">
    <citation type="submission" date="2023-06" db="EMBL/GenBank/DDBJ databases">
        <title>Genome-scale phylogeny and comparative genomics of the fungal order Sordariales.</title>
        <authorList>
            <consortium name="Lawrence Berkeley National Laboratory"/>
            <person name="Hensen N."/>
            <person name="Bonometti L."/>
            <person name="Westerberg I."/>
            <person name="Brannstrom I.O."/>
            <person name="Guillou S."/>
            <person name="Cros-Aarteil S."/>
            <person name="Calhoun S."/>
            <person name="Haridas S."/>
            <person name="Kuo A."/>
            <person name="Mondo S."/>
            <person name="Pangilinan J."/>
            <person name="Riley R."/>
            <person name="LaButti K."/>
            <person name="Andreopoulos B."/>
            <person name="Lipzen A."/>
            <person name="Chen C."/>
            <person name="Yanf M."/>
            <person name="Daum C."/>
            <person name="Ng V."/>
            <person name="Clum A."/>
            <person name="Steindorff A."/>
            <person name="Ohm R."/>
            <person name="Martin F."/>
            <person name="Silar P."/>
            <person name="Natvig D."/>
            <person name="Lalanne C."/>
            <person name="Gautier V."/>
            <person name="Ament-velasquez S.L."/>
            <person name="Kruys A."/>
            <person name="Hutchinson M.I."/>
            <person name="Powell A.J."/>
            <person name="Barry K."/>
            <person name="Miller A.N."/>
            <person name="Grigoriev I.V."/>
            <person name="Debuchy R."/>
            <person name="Gladieux P."/>
            <person name="Thoren M.H."/>
            <person name="Johannesson H."/>
        </authorList>
    </citation>
    <scope>NUCLEOTIDE SEQUENCE</scope>
    <source>
        <strain evidence="7">SMH3391-2</strain>
    </source>
</reference>
<dbReference type="SUPFAM" id="SSF57701">
    <property type="entry name" value="Zn2/Cys6 DNA-binding domain"/>
    <property type="match status" value="1"/>
</dbReference>
<organism evidence="7 8">
    <name type="scientific">Bombardia bombarda</name>
    <dbReference type="NCBI Taxonomy" id="252184"/>
    <lineage>
        <taxon>Eukaryota</taxon>
        <taxon>Fungi</taxon>
        <taxon>Dikarya</taxon>
        <taxon>Ascomycota</taxon>
        <taxon>Pezizomycotina</taxon>
        <taxon>Sordariomycetes</taxon>
        <taxon>Sordariomycetidae</taxon>
        <taxon>Sordariales</taxon>
        <taxon>Lasiosphaeriaceae</taxon>
        <taxon>Bombardia</taxon>
    </lineage>
</organism>
<evidence type="ECO:0000259" key="6">
    <source>
        <dbReference type="PROSITE" id="PS50048"/>
    </source>
</evidence>
<dbReference type="Gene3D" id="4.10.240.10">
    <property type="entry name" value="Zn(2)-C6 fungal-type DNA-binding domain"/>
    <property type="match status" value="1"/>
</dbReference>
<evidence type="ECO:0000313" key="7">
    <source>
        <dbReference type="EMBL" id="KAK0612501.1"/>
    </source>
</evidence>
<dbReference type="Pfam" id="PF00172">
    <property type="entry name" value="Zn_clus"/>
    <property type="match status" value="1"/>
</dbReference>
<dbReference type="EMBL" id="JAULSR010000009">
    <property type="protein sequence ID" value="KAK0612501.1"/>
    <property type="molecule type" value="Genomic_DNA"/>
</dbReference>
<comment type="subcellular location">
    <subcellularLocation>
        <location evidence="1">Nucleus</location>
    </subcellularLocation>
</comment>
<dbReference type="InterPro" id="IPR050987">
    <property type="entry name" value="AtrR-like"/>
</dbReference>
<evidence type="ECO:0000256" key="2">
    <source>
        <dbReference type="ARBA" id="ARBA00022723"/>
    </source>
</evidence>
<dbReference type="GO" id="GO:0008270">
    <property type="term" value="F:zinc ion binding"/>
    <property type="evidence" value="ECO:0007669"/>
    <property type="project" value="InterPro"/>
</dbReference>
<dbReference type="PANTHER" id="PTHR46910">
    <property type="entry name" value="TRANSCRIPTION FACTOR PDR1"/>
    <property type="match status" value="1"/>
</dbReference>
<dbReference type="GO" id="GO:0003677">
    <property type="term" value="F:DNA binding"/>
    <property type="evidence" value="ECO:0007669"/>
    <property type="project" value="UniProtKB-KW"/>
</dbReference>
<feature type="region of interest" description="Disordered" evidence="5">
    <location>
        <begin position="1"/>
        <end position="29"/>
    </location>
</feature>
<dbReference type="PANTHER" id="PTHR46910:SF3">
    <property type="entry name" value="HALOTOLERANCE PROTEIN 9-RELATED"/>
    <property type="match status" value="1"/>
</dbReference>
<name>A0AA39TPL7_9PEZI</name>
<accession>A0AA39TPL7</accession>
<feature type="compositionally biased region" description="Basic and acidic residues" evidence="5">
    <location>
        <begin position="20"/>
        <end position="29"/>
    </location>
</feature>
<dbReference type="InterPro" id="IPR001138">
    <property type="entry name" value="Zn2Cys6_DnaBD"/>
</dbReference>
<dbReference type="SMART" id="SM00066">
    <property type="entry name" value="GAL4"/>
    <property type="match status" value="1"/>
</dbReference>
<keyword evidence="8" id="KW-1185">Reference proteome</keyword>
<dbReference type="PROSITE" id="PS50048">
    <property type="entry name" value="ZN2_CY6_FUNGAL_2"/>
    <property type="match status" value="1"/>
</dbReference>
<feature type="compositionally biased region" description="Basic and acidic residues" evidence="5">
    <location>
        <begin position="626"/>
        <end position="647"/>
    </location>
</feature>
<protein>
    <recommendedName>
        <fullName evidence="6">Zn(2)-C6 fungal-type domain-containing protein</fullName>
    </recommendedName>
</protein>
<dbReference type="GO" id="GO:0005634">
    <property type="term" value="C:nucleus"/>
    <property type="evidence" value="ECO:0007669"/>
    <property type="project" value="UniProtKB-SubCell"/>
</dbReference>
<evidence type="ECO:0000256" key="4">
    <source>
        <dbReference type="ARBA" id="ARBA00023242"/>
    </source>
</evidence>
<evidence type="ECO:0000313" key="8">
    <source>
        <dbReference type="Proteomes" id="UP001174934"/>
    </source>
</evidence>
<gene>
    <name evidence="7" type="ORF">B0T17DRAFT_543828</name>
</gene>
<sequence length="798" mass="88357">MQAYRELRPAPQRPGDGDDDRNSSRNDESYLLRKKRSVVQACYDCRKTKAKCDGQRPRCGNCVGRGRDCGYDGEEGQSRYAATITHLNVYKQLIDDITNSSEDESRRMWQQLRTGETPRPGAVPVSSLPALAASLSLAGSSLAQRSTGGASSSHAATAHSASPSAPAVSGASSLSGQRTIHLQIPNESLTTKAVEGFFSSSGKLFHVFSREQVDRCYRTVFETNLTEPDQASQEVAVGSDRGEKELQRKASTCCLMAVAAVGAQYIHGTLDQETEDACYDVARHYLDSVIEHQPLDAVKVCVLLAMYNIMNKSTLALVYVESGLSMAARHGLDSRSAVQQHPLLSPAQWVDYRKTWRTLVFLASWLTCTLGYISGNDISSGRNLLAEMEVDTSADLTELVQAEMTKICLLKADILRMHLAFRDLSVLSLQNTQGHLQRWYRNLPMQVDLEYVARNREAIPTEARRSIYHVHLLYLGAVMLLYRRLASQSVRSYGIDKDRQMLVRPLEKVFIEHAGEAVRAASSSAKILMLLLEEQGIFVRCWLVIFQTYTSCVVLLHSAAQKQAHNFDPSTWQDEIDRSRDCLAVLKYCGAHDPVAANFHTQLTPICDQLAAAQTRTQGDIWPPGDARDDGDGRMDVDAREKGKEPAADDSSYLLTLPTGHDAINASRVKLSLSLLLMLCRPFGGRVNKPGAEANIKDLWHGDPTRYEHVHMIDRLDWDFENSEPFEWNVGGLGLGSQSSRAARVLELEMSYDAGPKEPSVPLRPLGSFAGHRFLGSAQPSGWASSRHSGIFPPPRSW</sequence>
<dbReference type="Proteomes" id="UP001174934">
    <property type="component" value="Unassembled WGS sequence"/>
</dbReference>
<feature type="region of interest" description="Disordered" evidence="5">
    <location>
        <begin position="779"/>
        <end position="798"/>
    </location>
</feature>